<dbReference type="InterPro" id="IPR041118">
    <property type="entry name" value="Rx_N"/>
</dbReference>
<dbReference type="InterPro" id="IPR038005">
    <property type="entry name" value="RX-like_CC"/>
</dbReference>
<keyword evidence="9" id="KW-1185">Reference proteome</keyword>
<dbReference type="Gene3D" id="3.80.10.10">
    <property type="entry name" value="Ribonuclease Inhibitor"/>
    <property type="match status" value="1"/>
</dbReference>
<dbReference type="Gene3D" id="1.20.5.4130">
    <property type="match status" value="1"/>
</dbReference>
<dbReference type="PANTHER" id="PTHR19338:SF73">
    <property type="entry name" value="DISEASE RESISTANCE PROTEIN RGA2-LIKE"/>
    <property type="match status" value="1"/>
</dbReference>
<accession>A0A8X8W6W3</accession>
<comment type="similarity">
    <text evidence="1">Belongs to the disease resistance NB-LRR family.</text>
</comment>
<evidence type="ECO:0000256" key="1">
    <source>
        <dbReference type="ARBA" id="ARBA00008894"/>
    </source>
</evidence>
<dbReference type="GO" id="GO:0006952">
    <property type="term" value="P:defense response"/>
    <property type="evidence" value="ECO:0007669"/>
    <property type="project" value="UniProtKB-KW"/>
</dbReference>
<evidence type="ECO:0000313" key="8">
    <source>
        <dbReference type="EMBL" id="KAG6388764.1"/>
    </source>
</evidence>
<gene>
    <name evidence="8" type="ORF">SASPL_150198</name>
</gene>
<organism evidence="8">
    <name type="scientific">Salvia splendens</name>
    <name type="common">Scarlet sage</name>
    <dbReference type="NCBI Taxonomy" id="180675"/>
    <lineage>
        <taxon>Eukaryota</taxon>
        <taxon>Viridiplantae</taxon>
        <taxon>Streptophyta</taxon>
        <taxon>Embryophyta</taxon>
        <taxon>Tracheophyta</taxon>
        <taxon>Spermatophyta</taxon>
        <taxon>Magnoliopsida</taxon>
        <taxon>eudicotyledons</taxon>
        <taxon>Gunneridae</taxon>
        <taxon>Pentapetalae</taxon>
        <taxon>asterids</taxon>
        <taxon>lamiids</taxon>
        <taxon>Lamiales</taxon>
        <taxon>Lamiaceae</taxon>
        <taxon>Nepetoideae</taxon>
        <taxon>Mentheae</taxon>
        <taxon>Salviinae</taxon>
        <taxon>Salvia</taxon>
        <taxon>Salvia subgen. Calosphace</taxon>
        <taxon>core Calosphace</taxon>
    </lineage>
</organism>
<dbReference type="InterPro" id="IPR032675">
    <property type="entry name" value="LRR_dom_sf"/>
</dbReference>
<evidence type="ECO:0000259" key="7">
    <source>
        <dbReference type="Pfam" id="PF18052"/>
    </source>
</evidence>
<dbReference type="Proteomes" id="UP000298416">
    <property type="component" value="Unassembled WGS sequence"/>
</dbReference>
<dbReference type="SUPFAM" id="SSF52058">
    <property type="entry name" value="L domain-like"/>
    <property type="match status" value="1"/>
</dbReference>
<dbReference type="GO" id="GO:0005524">
    <property type="term" value="F:ATP binding"/>
    <property type="evidence" value="ECO:0007669"/>
    <property type="project" value="UniProtKB-KW"/>
</dbReference>
<comment type="caution">
    <text evidence="8">The sequence shown here is derived from an EMBL/GenBank/DDBJ whole genome shotgun (WGS) entry which is preliminary data.</text>
</comment>
<evidence type="ECO:0000256" key="6">
    <source>
        <dbReference type="ARBA" id="ARBA00022840"/>
    </source>
</evidence>
<keyword evidence="2" id="KW-0433">Leucine-rich repeat</keyword>
<keyword evidence="6" id="KW-0067">ATP-binding</keyword>
<dbReference type="CDD" id="cd14798">
    <property type="entry name" value="RX-CC_like"/>
    <property type="match status" value="1"/>
</dbReference>
<dbReference type="PANTHER" id="PTHR19338">
    <property type="entry name" value="TRANSLOCASE OF INNER MITOCHONDRIAL MEMBRANE 13 HOMOLOG"/>
    <property type="match status" value="1"/>
</dbReference>
<evidence type="ECO:0000256" key="2">
    <source>
        <dbReference type="ARBA" id="ARBA00022614"/>
    </source>
</evidence>
<evidence type="ECO:0000256" key="5">
    <source>
        <dbReference type="ARBA" id="ARBA00022821"/>
    </source>
</evidence>
<evidence type="ECO:0000256" key="4">
    <source>
        <dbReference type="ARBA" id="ARBA00022741"/>
    </source>
</evidence>
<proteinExistence type="inferred from homology"/>
<protein>
    <recommendedName>
        <fullName evidence="7">Disease resistance N-terminal domain-containing protein</fullName>
    </recommendedName>
</protein>
<sequence>MEDPMDILGNLPLLLDLSMIGGCFQGVEITCSASAFPSLERLLIRDLPHLRQWNVEQGTMPVVYKMVIDNCHCLKIVPDGFEFLHSLSYLQVCGMPALGVSAARSFHCGQRLNSVKQHGLLYFASGRLDLAELTPAVATSELLVRSSKNLEELAGEGFIVIYLQMAEGVASMALKTIQDLLLEEAKFLIGVRSEVKTLDVILKEMKALLIAADNRESSEDMVRHWLRHVRDLAYRADDTISLYPAIYVSSNRSMRHQFSCILTEGYSLHKIGSEIKEIKSEMARLKARMDPYGMHRIIQGESSAQPSVSICPFGTEVFVGKKEEVEQLVSI</sequence>
<keyword evidence="4" id="KW-0547">Nucleotide-binding</keyword>
<evidence type="ECO:0000256" key="3">
    <source>
        <dbReference type="ARBA" id="ARBA00022737"/>
    </source>
</evidence>
<reference evidence="8" key="1">
    <citation type="submission" date="2018-01" db="EMBL/GenBank/DDBJ databases">
        <authorList>
            <person name="Mao J.F."/>
        </authorList>
    </citation>
    <scope>NUCLEOTIDE SEQUENCE</scope>
    <source>
        <strain evidence="8">Huo1</strain>
        <tissue evidence="8">Leaf</tissue>
    </source>
</reference>
<dbReference type="EMBL" id="PNBA02000020">
    <property type="protein sequence ID" value="KAG6388764.1"/>
    <property type="molecule type" value="Genomic_DNA"/>
</dbReference>
<dbReference type="AlphaFoldDB" id="A0A8X8W6W3"/>
<dbReference type="Pfam" id="PF18052">
    <property type="entry name" value="Rx_N"/>
    <property type="match status" value="1"/>
</dbReference>
<keyword evidence="5" id="KW-0611">Plant defense</keyword>
<feature type="domain" description="Disease resistance N-terminal" evidence="7">
    <location>
        <begin position="170"/>
        <end position="243"/>
    </location>
</feature>
<name>A0A8X8W6W3_SALSN</name>
<evidence type="ECO:0000313" key="9">
    <source>
        <dbReference type="Proteomes" id="UP000298416"/>
    </source>
</evidence>
<keyword evidence="3" id="KW-0677">Repeat</keyword>
<reference evidence="8" key="2">
    <citation type="submission" date="2020-08" db="EMBL/GenBank/DDBJ databases">
        <title>Plant Genome Project.</title>
        <authorList>
            <person name="Zhang R.-G."/>
        </authorList>
    </citation>
    <scope>NUCLEOTIDE SEQUENCE</scope>
    <source>
        <strain evidence="8">Huo1</strain>
        <tissue evidence="8">Leaf</tissue>
    </source>
</reference>